<comment type="caution">
    <text evidence="2">The sequence shown here is derived from an EMBL/GenBank/DDBJ whole genome shotgun (WGS) entry which is preliminary data.</text>
</comment>
<feature type="compositionally biased region" description="Low complexity" evidence="1">
    <location>
        <begin position="20"/>
        <end position="30"/>
    </location>
</feature>
<dbReference type="EMBL" id="JAAAIN010005441">
    <property type="protein sequence ID" value="KAG0274505.1"/>
    <property type="molecule type" value="Genomic_DNA"/>
</dbReference>
<sequence length="63" mass="6891">MVKNPLLDVTNDPPDAPEDSAGAPSVSSAVPKYKERDHVLRGSIRTGGFRVQLVAFELRELQD</sequence>
<accession>A0A9P6QLL5</accession>
<dbReference type="Proteomes" id="UP000823405">
    <property type="component" value="Unassembled WGS sequence"/>
</dbReference>
<dbReference type="AlphaFoldDB" id="A0A9P6QLL5"/>
<feature type="non-terminal residue" evidence="2">
    <location>
        <position position="63"/>
    </location>
</feature>
<feature type="region of interest" description="Disordered" evidence="1">
    <location>
        <begin position="1"/>
        <end position="30"/>
    </location>
</feature>
<reference evidence="2" key="1">
    <citation type="journal article" date="2020" name="Fungal Divers.">
        <title>Resolving the Mortierellaceae phylogeny through synthesis of multi-gene phylogenetics and phylogenomics.</title>
        <authorList>
            <person name="Vandepol N."/>
            <person name="Liber J."/>
            <person name="Desiro A."/>
            <person name="Na H."/>
            <person name="Kennedy M."/>
            <person name="Barry K."/>
            <person name="Grigoriev I.V."/>
            <person name="Miller A.N."/>
            <person name="O'Donnell K."/>
            <person name="Stajich J.E."/>
            <person name="Bonito G."/>
        </authorList>
    </citation>
    <scope>NUCLEOTIDE SEQUENCE</scope>
    <source>
        <strain evidence="2">NVP60</strain>
    </source>
</reference>
<evidence type="ECO:0000313" key="2">
    <source>
        <dbReference type="EMBL" id="KAG0274505.1"/>
    </source>
</evidence>
<evidence type="ECO:0000256" key="1">
    <source>
        <dbReference type="SAM" id="MobiDB-lite"/>
    </source>
</evidence>
<gene>
    <name evidence="2" type="ORF">BGZ97_010493</name>
</gene>
<organism evidence="2 3">
    <name type="scientific">Linnemannia gamsii</name>
    <dbReference type="NCBI Taxonomy" id="64522"/>
    <lineage>
        <taxon>Eukaryota</taxon>
        <taxon>Fungi</taxon>
        <taxon>Fungi incertae sedis</taxon>
        <taxon>Mucoromycota</taxon>
        <taxon>Mortierellomycotina</taxon>
        <taxon>Mortierellomycetes</taxon>
        <taxon>Mortierellales</taxon>
        <taxon>Mortierellaceae</taxon>
        <taxon>Linnemannia</taxon>
    </lineage>
</organism>
<proteinExistence type="predicted"/>
<keyword evidence="3" id="KW-1185">Reference proteome</keyword>
<protein>
    <submittedName>
        <fullName evidence="2">Uncharacterized protein</fullName>
    </submittedName>
</protein>
<dbReference type="OrthoDB" id="2441991at2759"/>
<name>A0A9P6QLL5_9FUNG</name>
<evidence type="ECO:0000313" key="3">
    <source>
        <dbReference type="Proteomes" id="UP000823405"/>
    </source>
</evidence>